<feature type="domain" description="F-box" evidence="1">
    <location>
        <begin position="35"/>
        <end position="84"/>
    </location>
</feature>
<gene>
    <name evidence="2" type="ORF">BDP27DRAFT_1182883</name>
</gene>
<accession>A0A9P5UBV0</accession>
<feature type="non-terminal residue" evidence="2">
    <location>
        <position position="84"/>
    </location>
</feature>
<name>A0A9P5UBV0_9AGAR</name>
<keyword evidence="3" id="KW-1185">Reference proteome</keyword>
<dbReference type="AlphaFoldDB" id="A0A9P5UBV0"/>
<evidence type="ECO:0000259" key="1">
    <source>
        <dbReference type="PROSITE" id="PS50181"/>
    </source>
</evidence>
<dbReference type="Proteomes" id="UP000772434">
    <property type="component" value="Unassembled WGS sequence"/>
</dbReference>
<dbReference type="SUPFAM" id="SSF81383">
    <property type="entry name" value="F-box domain"/>
    <property type="match status" value="1"/>
</dbReference>
<dbReference type="EMBL" id="JADNRY010000013">
    <property type="protein sequence ID" value="KAF9074505.1"/>
    <property type="molecule type" value="Genomic_DNA"/>
</dbReference>
<dbReference type="Gene3D" id="1.20.1280.50">
    <property type="match status" value="1"/>
</dbReference>
<protein>
    <recommendedName>
        <fullName evidence="1">F-box domain-containing protein</fullName>
    </recommendedName>
</protein>
<reference evidence="2" key="1">
    <citation type="submission" date="2020-11" db="EMBL/GenBank/DDBJ databases">
        <authorList>
            <consortium name="DOE Joint Genome Institute"/>
            <person name="Ahrendt S."/>
            <person name="Riley R."/>
            <person name="Andreopoulos W."/>
            <person name="Labutti K."/>
            <person name="Pangilinan J."/>
            <person name="Ruiz-Duenas F.J."/>
            <person name="Barrasa J.M."/>
            <person name="Sanchez-Garcia M."/>
            <person name="Camarero S."/>
            <person name="Miyauchi S."/>
            <person name="Serrano A."/>
            <person name="Linde D."/>
            <person name="Babiker R."/>
            <person name="Drula E."/>
            <person name="Ayuso-Fernandez I."/>
            <person name="Pacheco R."/>
            <person name="Padilla G."/>
            <person name="Ferreira P."/>
            <person name="Barriuso J."/>
            <person name="Kellner H."/>
            <person name="Castanera R."/>
            <person name="Alfaro M."/>
            <person name="Ramirez L."/>
            <person name="Pisabarro A.G."/>
            <person name="Kuo A."/>
            <person name="Tritt A."/>
            <person name="Lipzen A."/>
            <person name="He G."/>
            <person name="Yan M."/>
            <person name="Ng V."/>
            <person name="Cullen D."/>
            <person name="Martin F."/>
            <person name="Rosso M.-N."/>
            <person name="Henrissat B."/>
            <person name="Hibbett D."/>
            <person name="Martinez A.T."/>
            <person name="Grigoriev I.V."/>
        </authorList>
    </citation>
    <scope>NUCLEOTIDE SEQUENCE</scope>
    <source>
        <strain evidence="2">AH 40177</strain>
    </source>
</reference>
<feature type="non-terminal residue" evidence="2">
    <location>
        <position position="1"/>
    </location>
</feature>
<sequence length="84" mass="9688">SHLSQIISAAKTELTVLYSEKRALEEDARRALGEIAPIRRIPAELLREVFLQVFEEDARARAGWIFAAVCRRWRGLALETPRLW</sequence>
<dbReference type="PROSITE" id="PS50181">
    <property type="entry name" value="FBOX"/>
    <property type="match status" value="1"/>
</dbReference>
<dbReference type="OrthoDB" id="3139399at2759"/>
<organism evidence="2 3">
    <name type="scientific">Rhodocollybia butyracea</name>
    <dbReference type="NCBI Taxonomy" id="206335"/>
    <lineage>
        <taxon>Eukaryota</taxon>
        <taxon>Fungi</taxon>
        <taxon>Dikarya</taxon>
        <taxon>Basidiomycota</taxon>
        <taxon>Agaricomycotina</taxon>
        <taxon>Agaricomycetes</taxon>
        <taxon>Agaricomycetidae</taxon>
        <taxon>Agaricales</taxon>
        <taxon>Marasmiineae</taxon>
        <taxon>Omphalotaceae</taxon>
        <taxon>Rhodocollybia</taxon>
    </lineage>
</organism>
<evidence type="ECO:0000313" key="3">
    <source>
        <dbReference type="Proteomes" id="UP000772434"/>
    </source>
</evidence>
<evidence type="ECO:0000313" key="2">
    <source>
        <dbReference type="EMBL" id="KAF9074505.1"/>
    </source>
</evidence>
<dbReference type="InterPro" id="IPR001810">
    <property type="entry name" value="F-box_dom"/>
</dbReference>
<proteinExistence type="predicted"/>
<dbReference type="InterPro" id="IPR036047">
    <property type="entry name" value="F-box-like_dom_sf"/>
</dbReference>
<comment type="caution">
    <text evidence="2">The sequence shown here is derived from an EMBL/GenBank/DDBJ whole genome shotgun (WGS) entry which is preliminary data.</text>
</comment>